<evidence type="ECO:0000313" key="10">
    <source>
        <dbReference type="Proteomes" id="UP000215043"/>
    </source>
</evidence>
<dbReference type="Proteomes" id="UP000029737">
    <property type="component" value="Unassembled WGS sequence"/>
</dbReference>
<protein>
    <submittedName>
        <fullName evidence="7">NAD-glutamate dehydrogenase</fullName>
    </submittedName>
</protein>
<dbReference type="InterPro" id="IPR049056">
    <property type="entry name" value="NAD_Glu_DH_HM3"/>
</dbReference>
<feature type="domain" description="NAD-glutamate dehydrogenase catalytic" evidence="2">
    <location>
        <begin position="769"/>
        <end position="1268"/>
    </location>
</feature>
<dbReference type="PANTHER" id="PTHR43403:SF1">
    <property type="entry name" value="NAD-SPECIFIC GLUTAMATE DEHYDROGENASE"/>
    <property type="match status" value="1"/>
</dbReference>
<dbReference type="InterPro" id="IPR036291">
    <property type="entry name" value="NAD(P)-bd_dom_sf"/>
</dbReference>
<dbReference type="InterPro" id="IPR024727">
    <property type="entry name" value="NAD_Glu_DH_N_ACT1"/>
</dbReference>
<dbReference type="EMBL" id="JPMV01000038">
    <property type="protein sequence ID" value="KGI79869.1"/>
    <property type="molecule type" value="Genomic_DNA"/>
</dbReference>
<dbReference type="InterPro" id="IPR049062">
    <property type="entry name" value="NAD_Glu_DH_ACT2"/>
</dbReference>
<evidence type="ECO:0000259" key="2">
    <source>
        <dbReference type="Pfam" id="PF05088"/>
    </source>
</evidence>
<dbReference type="PANTHER" id="PTHR43403">
    <property type="entry name" value="NAD-SPECIFIC GLUTAMATE DEHYDROGENASE"/>
    <property type="match status" value="1"/>
</dbReference>
<evidence type="ECO:0000259" key="3">
    <source>
        <dbReference type="Pfam" id="PF21074"/>
    </source>
</evidence>
<dbReference type="Pfam" id="PF21078">
    <property type="entry name" value="GDH_HM3"/>
    <property type="match status" value="1"/>
</dbReference>
<dbReference type="Proteomes" id="UP000215043">
    <property type="component" value="Chromosome"/>
</dbReference>
<feature type="domain" description="NAD-glutamate dehydrogenase ACT3" evidence="6">
    <location>
        <begin position="586"/>
        <end position="656"/>
    </location>
</feature>
<dbReference type="InterPro" id="IPR049058">
    <property type="entry name" value="NAD_Glu_DH_HM2"/>
</dbReference>
<evidence type="ECO:0000256" key="1">
    <source>
        <dbReference type="SAM" id="MobiDB-lite"/>
    </source>
</evidence>
<dbReference type="Pfam" id="PF21079">
    <property type="entry name" value="GDH_HM2"/>
    <property type="match status" value="1"/>
</dbReference>
<reference evidence="8 9" key="1">
    <citation type="journal article" date="2014" name="PLoS ONE">
        <title>Identification and Characterization of a New Erythromycin Biosynthetic Gene Cluster in Actinopolyspora erythraea YIM90600, a Novel Erythronolide-Producing Halophilic Actinomycete Isolated from Salt Field.</title>
        <authorList>
            <person name="Chen D."/>
            <person name="Feng J."/>
            <person name="Huang L."/>
            <person name="Zhang Q."/>
            <person name="Wu J."/>
            <person name="Zhu X."/>
            <person name="Duan Y."/>
            <person name="Xu Z."/>
        </authorList>
    </citation>
    <scope>NUCLEOTIDE SEQUENCE [LARGE SCALE GENOMIC DNA]</scope>
    <source>
        <strain evidence="8 9">YIM90600</strain>
    </source>
</reference>
<dbReference type="Pfam" id="PF21077">
    <property type="entry name" value="GDH_ACT3"/>
    <property type="match status" value="1"/>
</dbReference>
<dbReference type="Pfam" id="PF21075">
    <property type="entry name" value="GDH_ACT1"/>
    <property type="match status" value="1"/>
</dbReference>
<dbReference type="InterPro" id="IPR048381">
    <property type="entry name" value="GDH_C"/>
</dbReference>
<dbReference type="InterPro" id="IPR028971">
    <property type="entry name" value="NAD-GDH_cat"/>
</dbReference>
<feature type="domain" description="NAD-specific glutamate dehydrogenase C-terminal" evidence="3">
    <location>
        <begin position="1314"/>
        <end position="1659"/>
    </location>
</feature>
<feature type="region of interest" description="Disordered" evidence="1">
    <location>
        <begin position="1"/>
        <end position="30"/>
    </location>
</feature>
<dbReference type="Pfam" id="PF21074">
    <property type="entry name" value="GDH_C"/>
    <property type="match status" value="1"/>
</dbReference>
<gene>
    <name evidence="7" type="ORF">CDG81_05675</name>
    <name evidence="8" type="ORF">IL38_20680</name>
</gene>
<dbReference type="SUPFAM" id="SSF53223">
    <property type="entry name" value="Aminoacid dehydrogenase-like, N-terminal domain"/>
    <property type="match status" value="1"/>
</dbReference>
<dbReference type="OrthoDB" id="9758052at2"/>
<dbReference type="Gene3D" id="3.40.50.720">
    <property type="entry name" value="NAD(P)-binding Rossmann-like Domain"/>
    <property type="match status" value="1"/>
</dbReference>
<dbReference type="InterPro" id="IPR007780">
    <property type="entry name" value="NAD_Glu_DH_bac"/>
</dbReference>
<evidence type="ECO:0000259" key="5">
    <source>
        <dbReference type="Pfam" id="PF21076"/>
    </source>
</evidence>
<dbReference type="KEGG" id="aey:CDG81_05675"/>
<dbReference type="PIRSF" id="PIRSF036761">
    <property type="entry name" value="GDH_Mll4104"/>
    <property type="match status" value="1"/>
</dbReference>
<dbReference type="InterPro" id="IPR049059">
    <property type="entry name" value="NAD_Glu_DH_HM1"/>
</dbReference>
<dbReference type="RefSeq" id="WP_084134287.1">
    <property type="nucleotide sequence ID" value="NZ_CP022752.1"/>
</dbReference>
<accession>A0A099D1D4</accession>
<dbReference type="Pfam" id="PF21076">
    <property type="entry name" value="GDH_ACT2"/>
    <property type="match status" value="1"/>
</dbReference>
<proteinExistence type="predicted"/>
<dbReference type="GO" id="GO:0006538">
    <property type="term" value="P:L-glutamate catabolic process"/>
    <property type="evidence" value="ECO:0007669"/>
    <property type="project" value="InterPro"/>
</dbReference>
<evidence type="ECO:0000313" key="9">
    <source>
        <dbReference type="Proteomes" id="UP000029737"/>
    </source>
</evidence>
<dbReference type="Pfam" id="PF05088">
    <property type="entry name" value="Bac_GDH_CD"/>
    <property type="match status" value="1"/>
</dbReference>
<feature type="compositionally biased region" description="Polar residues" evidence="1">
    <location>
        <begin position="1"/>
        <end position="13"/>
    </location>
</feature>
<name>A0A099D1D4_9ACTN</name>
<dbReference type="GO" id="GO:0004352">
    <property type="term" value="F:glutamate dehydrogenase (NAD+) activity"/>
    <property type="evidence" value="ECO:0007669"/>
    <property type="project" value="InterPro"/>
</dbReference>
<dbReference type="InterPro" id="IPR049064">
    <property type="entry name" value="NAD_Glu_DH_ACT3"/>
</dbReference>
<dbReference type="GO" id="GO:0004069">
    <property type="term" value="F:L-aspartate:2-oxoglutarate aminotransferase activity"/>
    <property type="evidence" value="ECO:0007669"/>
    <property type="project" value="InterPro"/>
</dbReference>
<evidence type="ECO:0000259" key="6">
    <source>
        <dbReference type="Pfam" id="PF21077"/>
    </source>
</evidence>
<dbReference type="InterPro" id="IPR046346">
    <property type="entry name" value="Aminoacid_DH-like_N_sf"/>
</dbReference>
<reference evidence="7 10" key="2">
    <citation type="submission" date="2017-08" db="EMBL/GenBank/DDBJ databases">
        <title>The complete genome sequence of moderately halophilic actinomycete Actinopolyspora erythraea YIM 90600, the producer of novel erythromycin, novel actinopolysporins A-C and tubercidin.</title>
        <authorList>
            <person name="Yin M."/>
            <person name="Tang S."/>
        </authorList>
    </citation>
    <scope>NUCLEOTIDE SEQUENCE [LARGE SCALE GENOMIC DNA]</scope>
    <source>
        <strain evidence="7 10">YIM 90600</strain>
    </source>
</reference>
<dbReference type="HOGENOM" id="CLU_003404_1_1_11"/>
<feature type="domain" description="NAD-glutamate dehydrogenase ACT2" evidence="5">
    <location>
        <begin position="427"/>
        <end position="515"/>
    </location>
</feature>
<evidence type="ECO:0000259" key="4">
    <source>
        <dbReference type="Pfam" id="PF21075"/>
    </source>
</evidence>
<organism evidence="7 10">
    <name type="scientific">Actinopolyspora erythraea</name>
    <dbReference type="NCBI Taxonomy" id="414996"/>
    <lineage>
        <taxon>Bacteria</taxon>
        <taxon>Bacillati</taxon>
        <taxon>Actinomycetota</taxon>
        <taxon>Actinomycetes</taxon>
        <taxon>Actinopolysporales</taxon>
        <taxon>Actinopolysporaceae</taxon>
        <taxon>Actinopolyspora</taxon>
    </lineage>
</organism>
<evidence type="ECO:0000313" key="8">
    <source>
        <dbReference type="EMBL" id="KGI79869.1"/>
    </source>
</evidence>
<sequence>MTSESGQLSTEPTAPNGERTGGAPDHGAIGPEYLTSLVERAVRTVPELAHLLRTYYRHVPAEELVGEEPDDLAGALLSHYELARHRAPGRPLVRIFNPTRAERGWYSPASVVQLVTDDMPYLVDSVIAELSRAGAQVQRVVHPIVVVRRDVAGELHEVLPDADPSNPPEGTLAESWMFLEIDRLVDADRIAELESGLLTVLTDVREVVEDTDRMHQTARELADSLETTASPVPEEQTTDGAALLRWLADGHFTFLGYRHDEVVRDEETGSATLRPVLASGLGVLRSDSGTARNLSTGPDVLVDSAPDELLVLTQANASSPVHRAGHPFYVGVKTFDAEGGTAGEHRFIGLFTTTALHENVLEIPVIARRAREVIHRAGFPMESYSGQRMLEEIQSYPRTELFATDADTLLEIITGVLALAERRKLKPFLRRDPYGRFFSCLVYLPRDRYTTRSRLAMQEVLLAELGGTGLEYSTRVGESALARVHFVVHTEPGTRFDPDVNQVQRRLSEAIRTWDDDMVEQVESERIGDRVAARRNGSLVAFGSESTSQAGLRYASAFPEAYKEDFEAADGLVDLHRLETLSQPGDLAMSFYVPRDAGPGDRRFKMFLTERVTLSMVLPVLQSMGVEVVDERPYEITLDDDTVRWIFDFGLRPERGLLEQSGGERIDTLRERFEEAFRASWQGDAEVDRFNSLVLRAGLTWRQTAVLRAYAKYLRQVGVAYSQDYIEDALITHEAITVRLVGLFETRFDPRIAEAARVSREQGQVEAAEQAIDEVTSLDADRILRSYLGLIRATLRTNYFVADEQAQPRSFLSFKLEPQGIPGLPEPRPQYEIFVYSPRFEGVHLRFGSVARGGLRWSDRREDFRTEILGLAKAQAVKNAVIVPVGAKGGFVLKRQPSSTGDPAADREATRREGIACYRMFISGMLDLTDNLAEGRVIAPDNVVRHDGDDTYLVVAADKGTATFSDIANEVAESYGFWLGDAFASGGSVGYDHKAMGITAKGAWESVKRHFRELGVDTQREEFTVVGVGDMGGDVFGNGMLLSEHIRLVAAFNHMHVFIDPDPDPAASFAERSRLFAMPRSTWDDYDRDVISEGGGVWSRSAKSIPLNPRIRAALGIDESVSRLAPSELIRAILRAPVDLLWNGGIGTYVKASTQTHAEVGDKANDPVRVDGADLRARVIGEGGNLGMTQLGRIEFARNGGKVNTDALDNSAGVDCSDHEVNIKVLLDQLVSEGQLDRARRDQLLREMTDEVSELVLTDNYRQNAVLGTSRAHAAPMLSVHARQVAELEKRTGLDRELEALPTPGQFRELEKAGEGLTSPELATLLGHVKLSLKQDVLASDLPDTEAFASRLPEYFPRPLRRHYGDAVRQHPLHREITTTLLVNEVVDGAGISYAYRLSEEMSADTTDAVRAFEVVTGVYGLPDLWEEIEQLHGTVPSEVVDSMVLETRRLLDRASRWLLSNRPQPLAIGAEIHRFRPVVSELAGSVWELVQGRAAENAAAEADRLVNQGVPEELARRVATLLDTFALLDITEIAELAERDAGVAAERSPRESAELYFALSEYLDMERMLVSVAELERGNRWHALARLALRDDLYASLRAIAVDVLRGSDPEERPENKIAQWESANASRIGRARASLEEIRRSGRQDLATLSVAARQLRSMVR</sequence>
<dbReference type="EMBL" id="CP022752">
    <property type="protein sequence ID" value="ASU77887.1"/>
    <property type="molecule type" value="Genomic_DNA"/>
</dbReference>
<dbReference type="SUPFAM" id="SSF51735">
    <property type="entry name" value="NAD(P)-binding Rossmann-fold domains"/>
    <property type="match status" value="1"/>
</dbReference>
<dbReference type="Pfam" id="PF21073">
    <property type="entry name" value="GDH_HM1"/>
    <property type="match status" value="1"/>
</dbReference>
<keyword evidence="9" id="KW-1185">Reference proteome</keyword>
<evidence type="ECO:0000313" key="7">
    <source>
        <dbReference type="EMBL" id="ASU77887.1"/>
    </source>
</evidence>
<feature type="domain" description="NAD-glutamate dehydrogenase N-terminal ACT1" evidence="4">
    <location>
        <begin position="52"/>
        <end position="197"/>
    </location>
</feature>
<dbReference type="eggNOG" id="COG2902">
    <property type="taxonomic scope" value="Bacteria"/>
</dbReference>